<protein>
    <recommendedName>
        <fullName evidence="3">DUF2187 domain-containing protein</fullName>
    </recommendedName>
</protein>
<evidence type="ECO:0000313" key="1">
    <source>
        <dbReference type="EMBL" id="KRO17009.1"/>
    </source>
</evidence>
<dbReference type="InterPro" id="IPR018690">
    <property type="entry name" value="DUF2187"/>
</dbReference>
<dbReference type="EMBL" id="JQCE01000027">
    <property type="protein sequence ID" value="KRO17009.1"/>
    <property type="molecule type" value="Genomic_DNA"/>
</dbReference>
<evidence type="ECO:0008006" key="3">
    <source>
        <dbReference type="Google" id="ProtNLM"/>
    </source>
</evidence>
<accession>A0A0R2MU12</accession>
<dbReference type="STRING" id="1293598.IV56_GL000698"/>
<proteinExistence type="predicted"/>
<reference evidence="1 2" key="1">
    <citation type="journal article" date="2015" name="Genome Announc.">
        <title>Expanding the biotechnology potential of lactobacilli through comparative genomics of 213 strains and associated genera.</title>
        <authorList>
            <person name="Sun Z."/>
            <person name="Harris H.M."/>
            <person name="McCann A."/>
            <person name="Guo C."/>
            <person name="Argimon S."/>
            <person name="Zhang W."/>
            <person name="Yang X."/>
            <person name="Jeffery I.B."/>
            <person name="Cooney J.C."/>
            <person name="Kagawa T.F."/>
            <person name="Liu W."/>
            <person name="Song Y."/>
            <person name="Salvetti E."/>
            <person name="Wrobel A."/>
            <person name="Rasinkangas P."/>
            <person name="Parkhill J."/>
            <person name="Rea M.C."/>
            <person name="O'Sullivan O."/>
            <person name="Ritari J."/>
            <person name="Douillard F.P."/>
            <person name="Paul Ross R."/>
            <person name="Yang R."/>
            <person name="Briner A.E."/>
            <person name="Felis G.E."/>
            <person name="de Vos W.M."/>
            <person name="Barrangou R."/>
            <person name="Klaenhammer T.R."/>
            <person name="Caufield P.W."/>
            <person name="Cui Y."/>
            <person name="Zhang H."/>
            <person name="O'Toole P.W."/>
        </authorList>
    </citation>
    <scope>NUCLEOTIDE SEQUENCE [LARGE SCALE GENOMIC DNA]</scope>
    <source>
        <strain evidence="1 2">DSM 24301</strain>
    </source>
</reference>
<keyword evidence="2" id="KW-1185">Reference proteome</keyword>
<name>A0A0R2MU12_9LACO</name>
<organism evidence="1 2">
    <name type="scientific">Lacticaseibacillus saniviri JCM 17471 = DSM 24301</name>
    <dbReference type="NCBI Taxonomy" id="1293598"/>
    <lineage>
        <taxon>Bacteria</taxon>
        <taxon>Bacillati</taxon>
        <taxon>Bacillota</taxon>
        <taxon>Bacilli</taxon>
        <taxon>Lactobacillales</taxon>
        <taxon>Lactobacillaceae</taxon>
        <taxon>Lacticaseibacillus</taxon>
    </lineage>
</organism>
<sequence>MAVEIAVGDKVSVKKNGDVPLSFKGTVEKFYANSALLSIDEFDDADAQLVDDLKQKTVINYKNIRKGGKNVEPPQLEEGK</sequence>
<dbReference type="PATRIC" id="fig|1293598.4.peg.742"/>
<dbReference type="Pfam" id="PF09953">
    <property type="entry name" value="DUF2187"/>
    <property type="match status" value="1"/>
</dbReference>
<gene>
    <name evidence="1" type="ORF">IV56_GL000698</name>
</gene>
<dbReference type="OrthoDB" id="2300684at2"/>
<dbReference type="RefSeq" id="WP_054777567.1">
    <property type="nucleotide sequence ID" value="NZ_BBBX01000016.1"/>
</dbReference>
<dbReference type="Proteomes" id="UP000050969">
    <property type="component" value="Unassembled WGS sequence"/>
</dbReference>
<dbReference type="AlphaFoldDB" id="A0A0R2MU12"/>
<evidence type="ECO:0000313" key="2">
    <source>
        <dbReference type="Proteomes" id="UP000050969"/>
    </source>
</evidence>
<comment type="caution">
    <text evidence="1">The sequence shown here is derived from an EMBL/GenBank/DDBJ whole genome shotgun (WGS) entry which is preliminary data.</text>
</comment>